<accession>A0A1V4IN71</accession>
<protein>
    <submittedName>
        <fullName evidence="1">Uncharacterized protein</fullName>
    </submittedName>
</protein>
<comment type="caution">
    <text evidence="1">The sequence shown here is derived from an EMBL/GenBank/DDBJ whole genome shotgun (WGS) entry which is preliminary data.</text>
</comment>
<evidence type="ECO:0000313" key="2">
    <source>
        <dbReference type="Proteomes" id="UP000191056"/>
    </source>
</evidence>
<evidence type="ECO:0000313" key="1">
    <source>
        <dbReference type="EMBL" id="OPJ61333.1"/>
    </source>
</evidence>
<keyword evidence="2" id="KW-1185">Reference proteome</keyword>
<gene>
    <name evidence="1" type="ORF">CLCHR_24930</name>
</gene>
<proteinExistence type="predicted"/>
<dbReference type="STRING" id="225345.CLCHR_24930"/>
<dbReference type="AlphaFoldDB" id="A0A1V4IN71"/>
<reference evidence="1 2" key="1">
    <citation type="submission" date="2017-03" db="EMBL/GenBank/DDBJ databases">
        <title>Genome sequence of Clostridium chromiireducens DSM 23318.</title>
        <authorList>
            <person name="Poehlein A."/>
            <person name="Daniel R."/>
        </authorList>
    </citation>
    <scope>NUCLEOTIDE SEQUENCE [LARGE SCALE GENOMIC DNA]</scope>
    <source>
        <strain evidence="1 2">DSM 23318</strain>
    </source>
</reference>
<sequence>MIILDNHGRVITYRVRNIKIYRMSNLIDKIT</sequence>
<dbReference type="Proteomes" id="UP000191056">
    <property type="component" value="Unassembled WGS sequence"/>
</dbReference>
<organism evidence="1 2">
    <name type="scientific">Clostridium chromiireducens</name>
    <dbReference type="NCBI Taxonomy" id="225345"/>
    <lineage>
        <taxon>Bacteria</taxon>
        <taxon>Bacillati</taxon>
        <taxon>Bacillota</taxon>
        <taxon>Clostridia</taxon>
        <taxon>Eubacteriales</taxon>
        <taxon>Clostridiaceae</taxon>
        <taxon>Clostridium</taxon>
    </lineage>
</organism>
<dbReference type="EMBL" id="MZGT01000031">
    <property type="protein sequence ID" value="OPJ61333.1"/>
    <property type="molecule type" value="Genomic_DNA"/>
</dbReference>
<name>A0A1V4IN71_9CLOT</name>